<organism evidence="3 5">
    <name type="scientific">Oleiagrimonas soli</name>
    <dbReference type="NCBI Taxonomy" id="1543381"/>
    <lineage>
        <taxon>Bacteria</taxon>
        <taxon>Pseudomonadati</taxon>
        <taxon>Pseudomonadota</taxon>
        <taxon>Gammaproteobacteria</taxon>
        <taxon>Lysobacterales</taxon>
        <taxon>Rhodanobacteraceae</taxon>
        <taxon>Oleiagrimonas</taxon>
    </lineage>
</organism>
<reference evidence="3 5" key="1">
    <citation type="submission" date="2014-09" db="EMBL/GenBank/DDBJ databases">
        <title>Xanthomonadaceae 3.5X direct submission.</title>
        <authorList>
            <person name="Fang T."/>
            <person name="Wang H."/>
        </authorList>
    </citation>
    <scope>NUCLEOTIDE SEQUENCE [LARGE SCALE GENOMIC DNA]</scope>
    <source>
        <strain evidence="3 5">3.5X</strain>
    </source>
</reference>
<feature type="domain" description="YCII-related" evidence="2">
    <location>
        <begin position="16"/>
        <end position="81"/>
    </location>
</feature>
<sequence>MKRFLVTVMRTPCFDAGLIDAHRHFLDDLREAGRLELAGGFADQTGGAYVLRADDLEQAQALAFEDPLHLSHASTVTVHEWMTG</sequence>
<proteinExistence type="inferred from homology"/>
<dbReference type="RefSeq" id="WP_043100410.1">
    <property type="nucleotide sequence ID" value="NZ_JACHET010000001.1"/>
</dbReference>
<dbReference type="InterPro" id="IPR005545">
    <property type="entry name" value="YCII"/>
</dbReference>
<evidence type="ECO:0000259" key="2">
    <source>
        <dbReference type="Pfam" id="PF03795"/>
    </source>
</evidence>
<dbReference type="OrthoDB" id="8968203at2"/>
<evidence type="ECO:0000313" key="4">
    <source>
        <dbReference type="EMBL" id="MBB6183632.1"/>
    </source>
</evidence>
<accession>A0A099CVM4</accession>
<dbReference type="HOGENOM" id="CLU_110355_8_1_6"/>
<evidence type="ECO:0000313" key="6">
    <source>
        <dbReference type="Proteomes" id="UP000560000"/>
    </source>
</evidence>
<comment type="caution">
    <text evidence="3">The sequence shown here is derived from an EMBL/GenBank/DDBJ whole genome shotgun (WGS) entry which is preliminary data.</text>
</comment>
<evidence type="ECO:0000256" key="1">
    <source>
        <dbReference type="ARBA" id="ARBA00007689"/>
    </source>
</evidence>
<dbReference type="SUPFAM" id="SSF54909">
    <property type="entry name" value="Dimeric alpha+beta barrel"/>
    <property type="match status" value="1"/>
</dbReference>
<dbReference type="STRING" id="1543381.LF63_0106270"/>
<evidence type="ECO:0000313" key="5">
    <source>
        <dbReference type="Proteomes" id="UP000029708"/>
    </source>
</evidence>
<dbReference type="Proteomes" id="UP000560000">
    <property type="component" value="Unassembled WGS sequence"/>
</dbReference>
<dbReference type="Proteomes" id="UP000029708">
    <property type="component" value="Unassembled WGS sequence"/>
</dbReference>
<protein>
    <submittedName>
        <fullName evidence="4">Uncharacterized protein YciI</fullName>
    </submittedName>
</protein>
<dbReference type="EMBL" id="JROI01000010">
    <property type="protein sequence ID" value="KGI77988.1"/>
    <property type="molecule type" value="Genomic_DNA"/>
</dbReference>
<dbReference type="PANTHER" id="PTHR37828">
    <property type="entry name" value="GSR2449 PROTEIN"/>
    <property type="match status" value="1"/>
</dbReference>
<evidence type="ECO:0000313" key="3">
    <source>
        <dbReference type="EMBL" id="KGI77988.1"/>
    </source>
</evidence>
<dbReference type="Pfam" id="PF03795">
    <property type="entry name" value="YCII"/>
    <property type="match status" value="1"/>
</dbReference>
<dbReference type="InterPro" id="IPR011008">
    <property type="entry name" value="Dimeric_a/b-barrel"/>
</dbReference>
<comment type="similarity">
    <text evidence="1">Belongs to the YciI family.</text>
</comment>
<dbReference type="AlphaFoldDB" id="A0A099CVM4"/>
<name>A0A099CVM4_9GAMM</name>
<dbReference type="Gene3D" id="3.30.70.1060">
    <property type="entry name" value="Dimeric alpha+beta barrel"/>
    <property type="match status" value="1"/>
</dbReference>
<gene>
    <name evidence="4" type="ORF">HNQ86_000977</name>
    <name evidence="3" type="ORF">LF63_0106270</name>
</gene>
<keyword evidence="5" id="KW-1185">Reference proteome</keyword>
<dbReference type="EMBL" id="JACHET010000001">
    <property type="protein sequence ID" value="MBB6183632.1"/>
    <property type="molecule type" value="Genomic_DNA"/>
</dbReference>
<dbReference type="PANTHER" id="PTHR37828:SF1">
    <property type="entry name" value="YCII-RELATED DOMAIN-CONTAINING PROTEIN"/>
    <property type="match status" value="1"/>
</dbReference>
<reference evidence="4 6" key="2">
    <citation type="submission" date="2020-08" db="EMBL/GenBank/DDBJ databases">
        <title>Genomic Encyclopedia of Type Strains, Phase IV (KMG-IV): sequencing the most valuable type-strain genomes for metagenomic binning, comparative biology and taxonomic classification.</title>
        <authorList>
            <person name="Goeker M."/>
        </authorList>
    </citation>
    <scope>NUCLEOTIDE SEQUENCE [LARGE SCALE GENOMIC DNA]</scope>
    <source>
        <strain evidence="4 6">DSM 107085</strain>
    </source>
</reference>